<protein>
    <submittedName>
        <fullName evidence="4">Oxidoreductase</fullName>
        <ecNumber evidence="4">1.13.12.16</ecNumber>
    </submittedName>
</protein>
<keyword evidence="3 4" id="KW-0560">Oxidoreductase</keyword>
<dbReference type="Gene3D" id="3.20.20.70">
    <property type="entry name" value="Aldolase class I"/>
    <property type="match status" value="1"/>
</dbReference>
<dbReference type="GO" id="GO:0018580">
    <property type="term" value="F:nitronate monooxygenase activity"/>
    <property type="evidence" value="ECO:0007669"/>
    <property type="project" value="UniProtKB-EC"/>
</dbReference>
<reference evidence="4 5" key="1">
    <citation type="journal article" date="2014" name="Genome Announc.">
        <title>Comparative Genome Analysis of Two Isolates of the Fish Pathogen Piscirickettsia salmonis from Different Hosts Reveals Major Differences in Virulence-Associated Secretion Systems.</title>
        <authorList>
            <person name="Bohle H."/>
            <person name="Henriquez P."/>
            <person name="Grothusen H."/>
            <person name="Navas E."/>
            <person name="Sandoval A."/>
            <person name="Bustamante F."/>
            <person name="Bustos P."/>
            <person name="Mancilla M."/>
        </authorList>
    </citation>
    <scope>NUCLEOTIDE SEQUENCE [LARGE SCALE GENOMIC DNA]</scope>
    <source>
        <strain evidence="5">B1-32597</strain>
    </source>
</reference>
<dbReference type="Pfam" id="PF03060">
    <property type="entry name" value="NMO"/>
    <property type="match status" value="1"/>
</dbReference>
<dbReference type="Proteomes" id="UP000029558">
    <property type="component" value="Chromosome"/>
</dbReference>
<gene>
    <name evidence="4" type="ORF">KU39_1737</name>
</gene>
<dbReference type="PANTHER" id="PTHR32332">
    <property type="entry name" value="2-NITROPROPANE DIOXYGENASE"/>
    <property type="match status" value="1"/>
</dbReference>
<keyword evidence="1" id="KW-0285">Flavoprotein</keyword>
<evidence type="ECO:0000256" key="2">
    <source>
        <dbReference type="ARBA" id="ARBA00022643"/>
    </source>
</evidence>
<evidence type="ECO:0000313" key="4">
    <source>
        <dbReference type="EMBL" id="ALB22917.1"/>
    </source>
</evidence>
<keyword evidence="2" id="KW-0288">FMN</keyword>
<sequence>MLSTPWLAAKEFANTEPNMFGIGFITWKLEQVPELLDLAIKHQPRAIMLSFGDVKPFASKIKDAGITLITQVQTVKQAIYDKEQGADIIVAQGSEAGGHGANRGTTPVVAAGGICDGRGIAASMMLGAQGVLLGTLFCASLEANGIEAAKKLLIESNGDQTIRSELFDIVDGYDWPKPYSARAIKNKFSEQ</sequence>
<evidence type="ECO:0000256" key="3">
    <source>
        <dbReference type="ARBA" id="ARBA00023002"/>
    </source>
</evidence>
<dbReference type="PANTHER" id="PTHR32332:SF31">
    <property type="entry name" value="2-NITROPROPANE DIOXYGENASE FAMILY, PUTATIVE (AFU_ORTHOLOGUE AFUA_2G09850)-RELATED"/>
    <property type="match status" value="1"/>
</dbReference>
<name>A0AAC8VI64_PISSA</name>
<evidence type="ECO:0000256" key="1">
    <source>
        <dbReference type="ARBA" id="ARBA00022630"/>
    </source>
</evidence>
<dbReference type="CDD" id="cd04730">
    <property type="entry name" value="NPD_like"/>
    <property type="match status" value="1"/>
</dbReference>
<dbReference type="SUPFAM" id="SSF51412">
    <property type="entry name" value="Inosine monophosphate dehydrogenase (IMPDH)"/>
    <property type="match status" value="1"/>
</dbReference>
<dbReference type="EMBL" id="CP012508">
    <property type="protein sequence ID" value="ALB22917.1"/>
    <property type="molecule type" value="Genomic_DNA"/>
</dbReference>
<dbReference type="RefSeq" id="WP_144420689.1">
    <property type="nucleotide sequence ID" value="NZ_CP012508.1"/>
</dbReference>
<dbReference type="InterPro" id="IPR013785">
    <property type="entry name" value="Aldolase_TIM"/>
</dbReference>
<proteinExistence type="predicted"/>
<dbReference type="AlphaFoldDB" id="A0AAC8VI64"/>
<accession>A0AAC8VI64</accession>
<evidence type="ECO:0000313" key="5">
    <source>
        <dbReference type="Proteomes" id="UP000029558"/>
    </source>
</evidence>
<dbReference type="InterPro" id="IPR004136">
    <property type="entry name" value="NMO"/>
</dbReference>
<dbReference type="EC" id="1.13.12.16" evidence="4"/>
<organism evidence="4 5">
    <name type="scientific">Piscirickettsia salmonis</name>
    <dbReference type="NCBI Taxonomy" id="1238"/>
    <lineage>
        <taxon>Bacteria</taxon>
        <taxon>Pseudomonadati</taxon>
        <taxon>Pseudomonadota</taxon>
        <taxon>Gammaproteobacteria</taxon>
        <taxon>Thiotrichales</taxon>
        <taxon>Piscirickettsiaceae</taxon>
        <taxon>Piscirickettsia</taxon>
    </lineage>
</organism>